<name>A0A8A1L940_AJEC8</name>
<dbReference type="AlphaFoldDB" id="A0A8A1L940"/>
<reference evidence="1" key="1">
    <citation type="submission" date="2021-01" db="EMBL/GenBank/DDBJ databases">
        <title>Chromosome-level genome assembly of a human fungal pathogen reveals clustering of transcriptionally co-regulated genes.</title>
        <authorList>
            <person name="Voorhies M."/>
            <person name="Cohen S."/>
            <person name="Shea T.P."/>
            <person name="Petrus S."/>
            <person name="Munoz J.F."/>
            <person name="Poplawski S."/>
            <person name="Goldman W.E."/>
            <person name="Michael T."/>
            <person name="Cuomo C.A."/>
            <person name="Sil A."/>
            <person name="Beyhan S."/>
        </authorList>
    </citation>
    <scope>NUCLEOTIDE SEQUENCE</scope>
    <source>
        <strain evidence="1">H88</strain>
    </source>
</reference>
<accession>A0A8A1L940</accession>
<dbReference type="Proteomes" id="UP000663419">
    <property type="component" value="Chromosome 1"/>
</dbReference>
<protein>
    <submittedName>
        <fullName evidence="1">Uncharacterized protein</fullName>
    </submittedName>
</protein>
<dbReference type="VEuPathDB" id="FungiDB:I7I53_09486"/>
<dbReference type="EMBL" id="CP069102">
    <property type="protein sequence ID" value="QSS49193.1"/>
    <property type="molecule type" value="Genomic_DNA"/>
</dbReference>
<evidence type="ECO:0000313" key="1">
    <source>
        <dbReference type="EMBL" id="QSS49193.1"/>
    </source>
</evidence>
<proteinExistence type="predicted"/>
<gene>
    <name evidence="1" type="ORF">I7I53_09486</name>
</gene>
<evidence type="ECO:0000313" key="2">
    <source>
        <dbReference type="Proteomes" id="UP000663419"/>
    </source>
</evidence>
<sequence>MSSFSSHASCHTNISTRFNQLICLGMLDIRRLSKLFEDWINNECSHWSSFRMQIVACGFCVVEEKGNLFGAGD</sequence>
<organism evidence="1 2">
    <name type="scientific">Ajellomyces capsulatus (strain H88)</name>
    <name type="common">Darling's disease fungus</name>
    <name type="synonym">Histoplasma capsulatum</name>
    <dbReference type="NCBI Taxonomy" id="544711"/>
    <lineage>
        <taxon>Eukaryota</taxon>
        <taxon>Fungi</taxon>
        <taxon>Dikarya</taxon>
        <taxon>Ascomycota</taxon>
        <taxon>Pezizomycotina</taxon>
        <taxon>Eurotiomycetes</taxon>
        <taxon>Eurotiomycetidae</taxon>
        <taxon>Onygenales</taxon>
        <taxon>Ajellomycetaceae</taxon>
        <taxon>Histoplasma</taxon>
    </lineage>
</organism>